<reference evidence="2" key="1">
    <citation type="submission" date="2015-07" db="EMBL/GenBank/DDBJ databases">
        <title>MeaNS - Measles Nucleotide Surveillance Program.</title>
        <authorList>
            <person name="Tran T."/>
            <person name="Druce J."/>
        </authorList>
    </citation>
    <scope>NUCLEOTIDE SEQUENCE</scope>
    <source>
        <strain evidence="2">UCB-OBI-ISO-001</strain>
        <tissue evidence="2">Gonad</tissue>
    </source>
</reference>
<dbReference type="EMBL" id="KQ426634">
    <property type="protein sequence ID" value="KOF67986.1"/>
    <property type="molecule type" value="Genomic_DNA"/>
</dbReference>
<sequence length="83" mass="9376">MENSFDRAPYNHLMWWLMWKLGTGELLVRAVQAMYKDAVSKVRVGNECSEIHKGSILNTLLFIIVCQAIAAIQDRLLLGAPLC</sequence>
<accession>A0A0L8FTG0</accession>
<organism evidence="2">
    <name type="scientific">Octopus bimaculoides</name>
    <name type="common">California two-spotted octopus</name>
    <dbReference type="NCBI Taxonomy" id="37653"/>
    <lineage>
        <taxon>Eukaryota</taxon>
        <taxon>Metazoa</taxon>
        <taxon>Spiralia</taxon>
        <taxon>Lophotrochozoa</taxon>
        <taxon>Mollusca</taxon>
        <taxon>Cephalopoda</taxon>
        <taxon>Coleoidea</taxon>
        <taxon>Octopodiformes</taxon>
        <taxon>Octopoda</taxon>
        <taxon>Incirrata</taxon>
        <taxon>Octopodidae</taxon>
        <taxon>Octopus</taxon>
    </lineage>
</organism>
<evidence type="ECO:0000313" key="2">
    <source>
        <dbReference type="EMBL" id="KOF67986.1"/>
    </source>
</evidence>
<protein>
    <recommendedName>
        <fullName evidence="3">Reverse transcriptase domain-containing protein</fullName>
    </recommendedName>
</protein>
<keyword evidence="1" id="KW-0732">Signal</keyword>
<evidence type="ECO:0008006" key="3">
    <source>
        <dbReference type="Google" id="ProtNLM"/>
    </source>
</evidence>
<dbReference type="AlphaFoldDB" id="A0A0L8FTG0"/>
<name>A0A0L8FTG0_OCTBM</name>
<gene>
    <name evidence="2" type="ORF">OCBIM_22008411mg</name>
</gene>
<feature type="chain" id="PRO_5005582574" description="Reverse transcriptase domain-containing protein" evidence="1">
    <location>
        <begin position="25"/>
        <end position="83"/>
    </location>
</feature>
<proteinExistence type="predicted"/>
<feature type="signal peptide" evidence="1">
    <location>
        <begin position="1"/>
        <end position="24"/>
    </location>
</feature>
<evidence type="ECO:0000256" key="1">
    <source>
        <dbReference type="SAM" id="SignalP"/>
    </source>
</evidence>